<feature type="compositionally biased region" description="Basic and acidic residues" evidence="4">
    <location>
        <begin position="832"/>
        <end position="844"/>
    </location>
</feature>
<dbReference type="PANTHER" id="PTHR14150:SF12">
    <property type="entry name" value="U3 SMALL NUCLEOLAR RNA-ASSOCIATED PROTEIN 14 HOMOLOG A"/>
    <property type="match status" value="1"/>
</dbReference>
<feature type="compositionally biased region" description="Acidic residues" evidence="4">
    <location>
        <begin position="246"/>
        <end position="255"/>
    </location>
</feature>
<keyword evidence="2" id="KW-0597">Phosphoprotein</keyword>
<keyword evidence="6" id="KW-1185">Reference proteome</keyword>
<feature type="compositionally biased region" description="Basic and acidic residues" evidence="4">
    <location>
        <begin position="222"/>
        <end position="235"/>
    </location>
</feature>
<feature type="compositionally biased region" description="Acidic residues" evidence="4">
    <location>
        <begin position="186"/>
        <end position="202"/>
    </location>
</feature>
<evidence type="ECO:0000313" key="6">
    <source>
        <dbReference type="Proteomes" id="UP000076871"/>
    </source>
</evidence>
<feature type="region of interest" description="Disordered" evidence="4">
    <location>
        <begin position="808"/>
        <end position="850"/>
    </location>
</feature>
<dbReference type="AlphaFoldDB" id="A0A165FD44"/>
<dbReference type="EMBL" id="KV427614">
    <property type="protein sequence ID" value="KZT08788.1"/>
    <property type="molecule type" value="Genomic_DNA"/>
</dbReference>
<dbReference type="InParanoid" id="A0A165FD44"/>
<feature type="compositionally biased region" description="Basic residues" evidence="4">
    <location>
        <begin position="9"/>
        <end position="18"/>
    </location>
</feature>
<dbReference type="Proteomes" id="UP000076871">
    <property type="component" value="Unassembled WGS sequence"/>
</dbReference>
<feature type="compositionally biased region" description="Basic and acidic residues" evidence="4">
    <location>
        <begin position="580"/>
        <end position="600"/>
    </location>
</feature>
<reference evidence="5 6" key="1">
    <citation type="journal article" date="2016" name="Mol. Biol. Evol.">
        <title>Comparative Genomics of Early-Diverging Mushroom-Forming Fungi Provides Insights into the Origins of Lignocellulose Decay Capabilities.</title>
        <authorList>
            <person name="Nagy L.G."/>
            <person name="Riley R."/>
            <person name="Tritt A."/>
            <person name="Adam C."/>
            <person name="Daum C."/>
            <person name="Floudas D."/>
            <person name="Sun H."/>
            <person name="Yadav J.S."/>
            <person name="Pangilinan J."/>
            <person name="Larsson K.H."/>
            <person name="Matsuura K."/>
            <person name="Barry K."/>
            <person name="Labutti K."/>
            <person name="Kuo R."/>
            <person name="Ohm R.A."/>
            <person name="Bhattacharya S.S."/>
            <person name="Shirouzu T."/>
            <person name="Yoshinaga Y."/>
            <person name="Martin F.M."/>
            <person name="Grigoriev I.V."/>
            <person name="Hibbett D.S."/>
        </authorList>
    </citation>
    <scope>NUCLEOTIDE SEQUENCE [LARGE SCALE GENOMIC DNA]</scope>
    <source>
        <strain evidence="5 6">93-53</strain>
    </source>
</reference>
<dbReference type="GO" id="GO:0006364">
    <property type="term" value="P:rRNA processing"/>
    <property type="evidence" value="ECO:0007669"/>
    <property type="project" value="InterPro"/>
</dbReference>
<feature type="compositionally biased region" description="Basic residues" evidence="4">
    <location>
        <begin position="566"/>
        <end position="579"/>
    </location>
</feature>
<evidence type="ECO:0000256" key="2">
    <source>
        <dbReference type="ARBA" id="ARBA00022553"/>
    </source>
</evidence>
<feature type="compositionally biased region" description="Basic and acidic residues" evidence="4">
    <location>
        <begin position="552"/>
        <end position="565"/>
    </location>
</feature>
<feature type="compositionally biased region" description="Acidic residues" evidence="4">
    <location>
        <begin position="908"/>
        <end position="923"/>
    </location>
</feature>
<dbReference type="OrthoDB" id="277439at2759"/>
<feature type="region of interest" description="Disordered" evidence="4">
    <location>
        <begin position="1"/>
        <end position="345"/>
    </location>
</feature>
<evidence type="ECO:0000256" key="1">
    <source>
        <dbReference type="ARBA" id="ARBA00004604"/>
    </source>
</evidence>
<feature type="compositionally biased region" description="Acidic residues" evidence="4">
    <location>
        <begin position="542"/>
        <end position="551"/>
    </location>
</feature>
<dbReference type="PANTHER" id="PTHR14150">
    <property type="entry name" value="U3 SMALL NUCLEOLAR RNA-ASSOCIATED PROTEIN 14"/>
    <property type="match status" value="1"/>
</dbReference>
<feature type="region of interest" description="Disordered" evidence="4">
    <location>
        <begin position="760"/>
        <end position="786"/>
    </location>
</feature>
<dbReference type="Pfam" id="PF04615">
    <property type="entry name" value="Utp14"/>
    <property type="match status" value="1"/>
</dbReference>
<dbReference type="GO" id="GO:0032040">
    <property type="term" value="C:small-subunit processome"/>
    <property type="evidence" value="ECO:0007669"/>
    <property type="project" value="InterPro"/>
</dbReference>
<sequence length="1090" mass="120615">MARGQKPQRFAKKPHALSRKAANAAGFAKRKSLKSKTPSRDDIADVYEYQSEKVPRDKMTLQYGKEELVGVGGGSGSEDEDGDARAGKKAGRPRLVGEGEEGEQIGESEDEDIESDDAFDESDEERFAGFGLSQKKGQGSSKLKKKKSTSSSRSVRFVEVDLNEDEDEEDIEQAEEHSANGSSHDGEDEEEEEEGDPDEFIDVLDIMDGKAEPGSEDDVEGEREGDALRRTKEQASKPISSHRVDEDVDEEMDEVENGRRSGSEEEEGDEEEEEEGDDQQISGSEGEDEEANLDDLARFVTTLDVGHKRKAPDDEDQEQRSGENAARARKRRILKERTEAGAENEFAAHVGGDKLRLDDLLAPLAGQSPGQSLKRSAKILASQSGSVKTLSAPLPQRTAERLDRQAAYRQTKEEVDKWKATMQRIKEAEHLSFPLQAQPVGKTSNLELAAKFKPETEMENAVDKLLKLAKMRDEDIAHTESLKMNHLTVEEVKARRAELAKMRELMFRADAKAKRIAKIKSKTYRRLKKKDRARMAEKLGENEQDDDDEEVRLEREIERARERATLKHKNTGKWAKAMKARGELDEDQRRDIAEMLERGERLRKKIRGDPGSDEENDDEESSEDEDDEGAVERIKANAFEELAGLQGDEVALAEGSEKKGKSIFEMKFMKNAIARDQRKVDEMVDDFVREMGGPMDVDEDGGEGGVDAVEEQPYNTAMSRVGGRTTYRPGLSAAGITKSFSSLDSETSSVTLKSTDLLGSVQPESPVAGSPVARSPISECPSPSVFKEPVNPWLARAEGSSELVQKRHEIEIGKNSASAEKSKNKLRKSDKKRVEEKEKEKADATVDISVDDVLILGESSTVIGIPKKQEAAKNQKVAKKQDTASSSSASKPSIASASKPSSPSETNNGDDEDDSDANSEVEEQERLLSVKGKGKAKGVKAFEQRDLVALAFAGDNVVQDFAEEKRRETQEDAPFEVDTTLPGWGSWGGKGTKKAAPKPYLIKKVSGVDPKTRADYGKTHVIISEKRDKKAAKYLVKDLPFPYTSKAQFERSLETPIGTEWNTRLGFQRATLPRVVKKPGIIISPLEKLL</sequence>
<name>A0A165FD44_9APHY</name>
<feature type="compositionally biased region" description="Low complexity" evidence="4">
    <location>
        <begin position="884"/>
        <end position="904"/>
    </location>
</feature>
<accession>A0A165FD44</accession>
<dbReference type="STRING" id="1314785.A0A165FD44"/>
<dbReference type="RefSeq" id="XP_040766528.1">
    <property type="nucleotide sequence ID" value="XM_040912314.1"/>
</dbReference>
<gene>
    <name evidence="5" type="ORF">LAESUDRAFT_757493</name>
</gene>
<feature type="compositionally biased region" description="Low complexity" evidence="4">
    <location>
        <begin position="132"/>
        <end position="141"/>
    </location>
</feature>
<feature type="region of interest" description="Disordered" evidence="4">
    <location>
        <begin position="966"/>
        <end position="990"/>
    </location>
</feature>
<evidence type="ECO:0000256" key="3">
    <source>
        <dbReference type="ARBA" id="ARBA00023242"/>
    </source>
</evidence>
<organism evidence="5 6">
    <name type="scientific">Laetiporus sulphureus 93-53</name>
    <dbReference type="NCBI Taxonomy" id="1314785"/>
    <lineage>
        <taxon>Eukaryota</taxon>
        <taxon>Fungi</taxon>
        <taxon>Dikarya</taxon>
        <taxon>Basidiomycota</taxon>
        <taxon>Agaricomycotina</taxon>
        <taxon>Agaricomycetes</taxon>
        <taxon>Polyporales</taxon>
        <taxon>Laetiporus</taxon>
    </lineage>
</organism>
<feature type="compositionally biased region" description="Basic and acidic residues" evidence="4">
    <location>
        <begin position="50"/>
        <end position="68"/>
    </location>
</feature>
<feature type="compositionally biased region" description="Acidic residues" evidence="4">
    <location>
        <begin position="98"/>
        <end position="124"/>
    </location>
</feature>
<proteinExistence type="predicted"/>
<protein>
    <submittedName>
        <fullName evidence="5">Utp14-domain-containing protein</fullName>
    </submittedName>
</protein>
<dbReference type="FunCoup" id="A0A165FD44">
    <property type="interactions" value="444"/>
</dbReference>
<evidence type="ECO:0000256" key="4">
    <source>
        <dbReference type="SAM" id="MobiDB-lite"/>
    </source>
</evidence>
<keyword evidence="3" id="KW-0539">Nucleus</keyword>
<feature type="compositionally biased region" description="Acidic residues" evidence="4">
    <location>
        <begin position="161"/>
        <end position="173"/>
    </location>
</feature>
<feature type="region of interest" description="Disordered" evidence="4">
    <location>
        <begin position="864"/>
        <end position="937"/>
    </location>
</feature>
<feature type="compositionally biased region" description="Acidic residues" evidence="4">
    <location>
        <begin position="264"/>
        <end position="278"/>
    </location>
</feature>
<evidence type="ECO:0000313" key="5">
    <source>
        <dbReference type="EMBL" id="KZT08788.1"/>
    </source>
</evidence>
<feature type="region of interest" description="Disordered" evidence="4">
    <location>
        <begin position="691"/>
        <end position="728"/>
    </location>
</feature>
<dbReference type="InterPro" id="IPR006709">
    <property type="entry name" value="SSU_processome_Utp14"/>
</dbReference>
<feature type="compositionally biased region" description="Acidic residues" evidence="4">
    <location>
        <begin position="611"/>
        <end position="629"/>
    </location>
</feature>
<dbReference type="GeneID" id="63829342"/>
<comment type="subcellular location">
    <subcellularLocation>
        <location evidence="1">Nucleus</location>
        <location evidence="1">Nucleolus</location>
    </subcellularLocation>
</comment>
<feature type="region of interest" description="Disordered" evidence="4">
    <location>
        <begin position="530"/>
        <end position="630"/>
    </location>
</feature>